<gene>
    <name evidence="25" type="primary">PRSS36</name>
</gene>
<keyword evidence="7" id="KW-0677">Repeat</keyword>
<comment type="subcellular location">
    <subcellularLocation>
        <location evidence="1">Secreted</location>
        <location evidence="1">Extracellular space</location>
        <location evidence="1">Extracellular matrix</location>
    </subcellularLocation>
</comment>
<keyword evidence="4" id="KW-0272">Extracellular matrix</keyword>
<keyword evidence="5 20" id="KW-0645">Protease</keyword>
<dbReference type="FunFam" id="2.40.10.10:FF:000039">
    <property type="entry name" value="Brain-specific serine protease 4"/>
    <property type="match status" value="1"/>
</dbReference>
<evidence type="ECO:0000256" key="16">
    <source>
        <dbReference type="ARBA" id="ARBA00066748"/>
    </source>
</evidence>
<feature type="region of interest" description="Disordered" evidence="21">
    <location>
        <begin position="23"/>
        <end position="54"/>
    </location>
</feature>
<evidence type="ECO:0000256" key="11">
    <source>
        <dbReference type="ARBA" id="ARBA00023157"/>
    </source>
</evidence>
<keyword evidence="3" id="KW-0964">Secreted</keyword>
<evidence type="ECO:0000256" key="21">
    <source>
        <dbReference type="SAM" id="MobiDB-lite"/>
    </source>
</evidence>
<evidence type="ECO:0000256" key="13">
    <source>
        <dbReference type="ARBA" id="ARBA00050838"/>
    </source>
</evidence>
<dbReference type="Gene3D" id="2.40.10.10">
    <property type="entry name" value="Trypsin-like serine proteases"/>
    <property type="match status" value="5"/>
</dbReference>
<dbReference type="PROSITE" id="PS00134">
    <property type="entry name" value="TRYPSIN_HIS"/>
    <property type="match status" value="2"/>
</dbReference>
<protein>
    <recommendedName>
        <fullName evidence="17">Polyserase-2</fullName>
        <ecNumber evidence="16">3.4.21.59</ecNumber>
    </recommendedName>
    <alternativeName>
        <fullName evidence="19">Polyserine protease 2</fullName>
    </alternativeName>
    <alternativeName>
        <fullName evidence="18">Serine protease 36</fullName>
    </alternativeName>
</protein>
<dbReference type="RefSeq" id="XP_035578123.1">
    <property type="nucleotide sequence ID" value="XM_035722230.1"/>
</dbReference>
<evidence type="ECO:0000256" key="15">
    <source>
        <dbReference type="ARBA" id="ARBA00055906"/>
    </source>
</evidence>
<feature type="domain" description="Peptidase S1" evidence="23">
    <location>
        <begin position="550"/>
        <end position="805"/>
    </location>
</feature>
<dbReference type="FunFam" id="2.40.10.10:FF:000024">
    <property type="entry name" value="Serine protease 53"/>
    <property type="match status" value="1"/>
</dbReference>
<dbReference type="CTD" id="146547"/>
<evidence type="ECO:0000256" key="6">
    <source>
        <dbReference type="ARBA" id="ARBA00022729"/>
    </source>
</evidence>
<dbReference type="FunFam" id="2.40.10.10:FF:000044">
    <property type="entry name" value="polyserase-2 isoform X1"/>
    <property type="match status" value="2"/>
</dbReference>
<keyword evidence="9 20" id="KW-0720">Serine protease</keyword>
<keyword evidence="6 22" id="KW-0732">Signal</keyword>
<dbReference type="GO" id="GO:0010765">
    <property type="term" value="P:positive regulation of sodium ion transport"/>
    <property type="evidence" value="ECO:0007669"/>
    <property type="project" value="TreeGrafter"/>
</dbReference>
<dbReference type="Proteomes" id="UP000515165">
    <property type="component" value="Chromosome 10"/>
</dbReference>
<evidence type="ECO:0000256" key="22">
    <source>
        <dbReference type="SAM" id="SignalP"/>
    </source>
</evidence>
<feature type="domain" description="Peptidase S1" evidence="23">
    <location>
        <begin position="290"/>
        <end position="552"/>
    </location>
</feature>
<evidence type="ECO:0000313" key="24">
    <source>
        <dbReference type="Proteomes" id="UP000515165"/>
    </source>
</evidence>
<dbReference type="EC" id="3.4.21.59" evidence="16"/>
<dbReference type="CDD" id="cd00190">
    <property type="entry name" value="Tryp_SPc"/>
    <property type="match status" value="2"/>
</dbReference>
<comment type="function">
    <text evidence="15">Serine protease. Hydrolyzes the peptides N-t-Boc-Gln-Ala-Arg-AMC and N-t-Boc-Gln-Gly-Arg-AMC and, to a lesser extent, N-t-Boc-Ala-Phe-Lys-AMC and N-t-Boc-Val-Leu-Lys-AMC. Has a preference for substrates with an Arg instead of a Lys residue in position P1.</text>
</comment>
<dbReference type="GO" id="GO:0004252">
    <property type="term" value="F:serine-type endopeptidase activity"/>
    <property type="evidence" value="ECO:0007669"/>
    <property type="project" value="UniProtKB-EC"/>
</dbReference>
<feature type="chain" id="PRO_5027595939" description="Polyserase-2" evidence="22">
    <location>
        <begin position="23"/>
        <end position="1324"/>
    </location>
</feature>
<dbReference type="PROSITE" id="PS00135">
    <property type="entry name" value="TRYPSIN_SER"/>
    <property type="match status" value="2"/>
</dbReference>
<evidence type="ECO:0000256" key="5">
    <source>
        <dbReference type="ARBA" id="ARBA00022670"/>
    </source>
</evidence>
<dbReference type="InterPro" id="IPR018114">
    <property type="entry name" value="TRYPSIN_HIS"/>
</dbReference>
<evidence type="ECO:0000256" key="8">
    <source>
        <dbReference type="ARBA" id="ARBA00022801"/>
    </source>
</evidence>
<evidence type="ECO:0000256" key="18">
    <source>
        <dbReference type="ARBA" id="ARBA00075643"/>
    </source>
</evidence>
<evidence type="ECO:0000256" key="20">
    <source>
        <dbReference type="RuleBase" id="RU363034"/>
    </source>
</evidence>
<dbReference type="GeneID" id="113932103"/>
<evidence type="ECO:0000256" key="2">
    <source>
        <dbReference type="ARBA" id="ARBA00011881"/>
    </source>
</evidence>
<dbReference type="GO" id="GO:0006508">
    <property type="term" value="P:proteolysis"/>
    <property type="evidence" value="ECO:0007669"/>
    <property type="project" value="UniProtKB-KW"/>
</dbReference>
<reference evidence="25" key="1">
    <citation type="submission" date="2025-08" db="UniProtKB">
        <authorList>
            <consortium name="RefSeq"/>
        </authorList>
    </citation>
    <scope>IDENTIFICATION</scope>
    <source>
        <tissue evidence="25">Blood</tissue>
    </source>
</reference>
<comment type="subunit">
    <text evidence="2">Homotetramer.</text>
</comment>
<keyword evidence="24" id="KW-1185">Reference proteome</keyword>
<dbReference type="InterPro" id="IPR001314">
    <property type="entry name" value="Peptidase_S1A"/>
</dbReference>
<evidence type="ECO:0000256" key="12">
    <source>
        <dbReference type="ARBA" id="ARBA00023180"/>
    </source>
</evidence>
<feature type="domain" description="Peptidase S1" evidence="23">
    <location>
        <begin position="1032"/>
        <end position="1273"/>
    </location>
</feature>
<dbReference type="InterPro" id="IPR009003">
    <property type="entry name" value="Peptidase_S1_PA"/>
</dbReference>
<proteinExistence type="predicted"/>
<dbReference type="PROSITE" id="PS50240">
    <property type="entry name" value="TRYPSIN_DOM"/>
    <property type="match status" value="4"/>
</dbReference>
<evidence type="ECO:0000256" key="14">
    <source>
        <dbReference type="ARBA" id="ARBA00054350"/>
    </source>
</evidence>
<dbReference type="SUPFAM" id="SSF50494">
    <property type="entry name" value="Trypsin-like serine proteases"/>
    <property type="match status" value="4"/>
</dbReference>
<dbReference type="KEGG" id="zca:113932103"/>
<keyword evidence="11" id="KW-1015">Disulfide bond</keyword>
<sequence length="1324" mass="142125">MSQHLLLPLVILAISPIPGAFQDSALSPTQEEPEDLDCGRPESSARIVGGSDAQPGSWPWQVSLQQSGGHICGGSLVAPSWVLSAAHCFVKNGTLEPATEWSVLLGVHSQDGLLDGAHVRAVAAILVPDNYSSVELGADLALLRLASPAQLGPAVRPVCLPRASHRFAHGAACWATGWGDIQEAEHLPLPWVLQEVELRLLGEDACQCLYSRPGPFNLTFQLLPGMLCAGYAGGRRDTCQGDSGGPLVCEEGGRWFQAGITSFGFGCGRRNRPGVFTAVAPYEAWIREQVIGSEPGPAFPTQSWEPQSGPWDENCTIALPECGKAPRPGTWPWEAQVMVPGSRPCHGALVSESWVLAPASCFLDPINSDGPPRDRDNWRVLLPSRRRAELVARLVLHENASWDDASDLALLQLRAPVNLSTAPRPVCLPHPEHYFLPRSRCRLALWGRGEPAPGPNSQLEAELLSGWWCHCLYGRQGASVPPPGDPPHALCPAYQEEEEAGRCWNYSHRSLLCKEEGTWFLAGISDLSSGCLRPRVFHPLQTHGRWISHVTGGASLEDQLNWDWGPEGEETETQTCPPHTEHGACGLRPEPAVMGVLWPWLAEVHVAGDRVCTGILVAPGWVLAATHCVLRPGSTTVPYVEVYLGQAGASPLPQGHQVSRLVISIRLPRHLGLRPRLALLELSSRVEPSPSALPICLHPGGIPLGASCWVLGWKDPRDRVPVAAAVSILMPRLCHCLYQGILPPGTLCVLYSEGQEDRCEVTSAPPLLCLTERGSWVLMGMAVPGSRELFAAIGPEEAWISQTVGEAHFLPPSGYPHWPPEGSDLCPPYMASAPGSPQAAVFLLLLTPLIQDSRLECGPTGSVPLPEPPQRPAHLGCRAFGSSGLSARLLRAQEPWGQRAADNKGGSSTLEGLCVAWPGWRRVLTGDCGDPSVSLRALFLPSKLALNVSFPFPARFQDPFPLGPIPGTCVLKPALGTFPRVPGVSPQGPWSWAMAHRAGLGPGWLGAVAILLLLGLFRSGLASCGVASQARITGGAGAAAGQWPWQVSITYDGTHVCGGSLVSEQWVLSAAHCFPREHLKEDYEVKLGAHQLDSYTPEAEVRTVAQVISHPSYRQEGSQGDIALLRLGRPVTFSRYIRPICLPAANTSFPNGLQCTVTGWGHVAPSVSLLVPRQLQQLEVPLISRETCNCLYNINAKPDEPHFIQQDMVCAGYVEGGKDACQGDSGGPLSCPVGGLWYLAGIVSWGDACGAPNRPGVYTLTSSYATWIHYHVTELQPRAVPQVQESQPDGHLCVNHQAFSLAPAWGLQGLVLLLPLGLTLGLVC</sequence>
<dbReference type="InterPro" id="IPR043504">
    <property type="entry name" value="Peptidase_S1_PA_chymotrypsin"/>
</dbReference>
<evidence type="ECO:0000256" key="19">
    <source>
        <dbReference type="ARBA" id="ARBA00078124"/>
    </source>
</evidence>
<evidence type="ECO:0000256" key="7">
    <source>
        <dbReference type="ARBA" id="ARBA00022737"/>
    </source>
</evidence>
<evidence type="ECO:0000313" key="25">
    <source>
        <dbReference type="RefSeq" id="XP_035578123.1"/>
    </source>
</evidence>
<evidence type="ECO:0000256" key="4">
    <source>
        <dbReference type="ARBA" id="ARBA00022530"/>
    </source>
</evidence>
<evidence type="ECO:0000256" key="1">
    <source>
        <dbReference type="ARBA" id="ARBA00004498"/>
    </source>
</evidence>
<keyword evidence="12" id="KW-0325">Glycoprotein</keyword>
<evidence type="ECO:0000256" key="17">
    <source>
        <dbReference type="ARBA" id="ARBA00070432"/>
    </source>
</evidence>
<evidence type="ECO:0000256" key="10">
    <source>
        <dbReference type="ARBA" id="ARBA00023145"/>
    </source>
</evidence>
<keyword evidence="10" id="KW-0865">Zymogen</keyword>
<dbReference type="InterPro" id="IPR001254">
    <property type="entry name" value="Trypsin_dom"/>
</dbReference>
<dbReference type="SMART" id="SM00020">
    <property type="entry name" value="Tryp_SPc"/>
    <property type="match status" value="2"/>
</dbReference>
<organism evidence="24 25">
    <name type="scientific">Zalophus californianus</name>
    <name type="common">California sealion</name>
    <dbReference type="NCBI Taxonomy" id="9704"/>
    <lineage>
        <taxon>Eukaryota</taxon>
        <taxon>Metazoa</taxon>
        <taxon>Chordata</taxon>
        <taxon>Craniata</taxon>
        <taxon>Vertebrata</taxon>
        <taxon>Euteleostomi</taxon>
        <taxon>Mammalia</taxon>
        <taxon>Eutheria</taxon>
        <taxon>Laurasiatheria</taxon>
        <taxon>Carnivora</taxon>
        <taxon>Caniformia</taxon>
        <taxon>Pinnipedia</taxon>
        <taxon>Otariidae</taxon>
        <taxon>Zalophus</taxon>
    </lineage>
</organism>
<feature type="signal peptide" evidence="22">
    <location>
        <begin position="1"/>
        <end position="22"/>
    </location>
</feature>
<dbReference type="OrthoDB" id="10002959at2759"/>
<dbReference type="InterPro" id="IPR033116">
    <property type="entry name" value="TRYPSIN_SER"/>
</dbReference>
<keyword evidence="8 20" id="KW-0378">Hydrolase</keyword>
<dbReference type="PANTHER" id="PTHR24253:SF169">
    <property type="entry name" value="PROSTASIN"/>
    <property type="match status" value="1"/>
</dbReference>
<accession>A0A6P9F8M9</accession>
<evidence type="ECO:0000259" key="23">
    <source>
        <dbReference type="PROSITE" id="PS50240"/>
    </source>
</evidence>
<name>A0A6P9F8M9_ZALCA</name>
<feature type="domain" description="Peptidase S1" evidence="23">
    <location>
        <begin position="47"/>
        <end position="291"/>
    </location>
</feature>
<dbReference type="PRINTS" id="PR00722">
    <property type="entry name" value="CHYMOTRYPSIN"/>
</dbReference>
<comment type="function">
    <text evidence="14">Tryptase is the major neutral protease present in mast cells and is secreted upon the coupled activation-degranulation response of this cell type.</text>
</comment>
<comment type="catalytic activity">
    <reaction evidence="13">
        <text>Preferential cleavage: Arg-|-Xaa, Lys-|-Xaa, but with more restricted specificity than trypsin.</text>
        <dbReference type="EC" id="3.4.21.59"/>
    </reaction>
</comment>
<evidence type="ECO:0000256" key="3">
    <source>
        <dbReference type="ARBA" id="ARBA00022525"/>
    </source>
</evidence>
<evidence type="ECO:0000256" key="9">
    <source>
        <dbReference type="ARBA" id="ARBA00022825"/>
    </source>
</evidence>
<dbReference type="PANTHER" id="PTHR24253">
    <property type="entry name" value="TRANSMEMBRANE PROTEASE SERINE"/>
    <property type="match status" value="1"/>
</dbReference>
<dbReference type="Pfam" id="PF00089">
    <property type="entry name" value="Trypsin"/>
    <property type="match status" value="4"/>
</dbReference>